<dbReference type="CDD" id="cd07989">
    <property type="entry name" value="LPLAT_AGPAT-like"/>
    <property type="match status" value="1"/>
</dbReference>
<comment type="pathway">
    <text evidence="1">Lipid metabolism.</text>
</comment>
<feature type="transmembrane region" description="Helical" evidence="4">
    <location>
        <begin position="12"/>
        <end position="38"/>
    </location>
</feature>
<evidence type="ECO:0000256" key="4">
    <source>
        <dbReference type="SAM" id="Phobius"/>
    </source>
</evidence>
<keyword evidence="2" id="KW-0808">Transferase</keyword>
<dbReference type="InterPro" id="IPR002123">
    <property type="entry name" value="Plipid/glycerol_acylTrfase"/>
</dbReference>
<dbReference type="RefSeq" id="WP_207858698.1">
    <property type="nucleotide sequence ID" value="NZ_JAFREP010000007.1"/>
</dbReference>
<dbReference type="SUPFAM" id="SSF69593">
    <property type="entry name" value="Glycerol-3-phosphate (1)-acyltransferase"/>
    <property type="match status" value="1"/>
</dbReference>
<keyword evidence="4" id="KW-0812">Transmembrane</keyword>
<dbReference type="AlphaFoldDB" id="A0A8J7QIL9"/>
<dbReference type="GO" id="GO:0006654">
    <property type="term" value="P:phosphatidic acid biosynthetic process"/>
    <property type="evidence" value="ECO:0007669"/>
    <property type="project" value="TreeGrafter"/>
</dbReference>
<name>A0A8J7QIL9_9BACT</name>
<protein>
    <submittedName>
        <fullName evidence="6">1-acyl-sn-glycerol-3-phosphate acyltransferase</fullName>
    </submittedName>
</protein>
<dbReference type="Pfam" id="PF01553">
    <property type="entry name" value="Acyltransferase"/>
    <property type="match status" value="1"/>
</dbReference>
<evidence type="ECO:0000259" key="5">
    <source>
        <dbReference type="SMART" id="SM00563"/>
    </source>
</evidence>
<evidence type="ECO:0000256" key="3">
    <source>
        <dbReference type="ARBA" id="ARBA00023315"/>
    </source>
</evidence>
<reference evidence="6" key="1">
    <citation type="submission" date="2021-03" db="EMBL/GenBank/DDBJ databases">
        <authorList>
            <person name="Wang G."/>
        </authorList>
    </citation>
    <scope>NUCLEOTIDE SEQUENCE</scope>
    <source>
        <strain evidence="6">KCTC 12899</strain>
    </source>
</reference>
<gene>
    <name evidence="6" type="ORF">J3U88_10450</name>
</gene>
<keyword evidence="7" id="KW-1185">Reference proteome</keyword>
<comment type="caution">
    <text evidence="6">The sequence shown here is derived from an EMBL/GenBank/DDBJ whole genome shotgun (WGS) entry which is preliminary data.</text>
</comment>
<accession>A0A8J7QIL9</accession>
<evidence type="ECO:0000256" key="2">
    <source>
        <dbReference type="ARBA" id="ARBA00022679"/>
    </source>
</evidence>
<dbReference type="GO" id="GO:0003841">
    <property type="term" value="F:1-acylglycerol-3-phosphate O-acyltransferase activity"/>
    <property type="evidence" value="ECO:0007669"/>
    <property type="project" value="TreeGrafter"/>
</dbReference>
<dbReference type="Proteomes" id="UP000664417">
    <property type="component" value="Unassembled WGS sequence"/>
</dbReference>
<proteinExistence type="predicted"/>
<evidence type="ECO:0000256" key="1">
    <source>
        <dbReference type="ARBA" id="ARBA00005189"/>
    </source>
</evidence>
<dbReference type="SMART" id="SM00563">
    <property type="entry name" value="PlsC"/>
    <property type="match status" value="1"/>
</dbReference>
<evidence type="ECO:0000313" key="6">
    <source>
        <dbReference type="EMBL" id="MBO1318880.1"/>
    </source>
</evidence>
<keyword evidence="3 6" id="KW-0012">Acyltransferase</keyword>
<sequence>MVSGLNRLYRLLLTLAMFVLFMVWSFALNLTLFPLIYLSPAARLRKQAWSLTVIHRCFRLFGPLAVALGGMRSFQVVGRENLAEVGPCLLIANHPTLIDIVNLMGAVPHCGCVVKRGLWWNPVTAVAVRAAGLIPNNHPEALLANCRAGFEAGRSLVIFPEGTRSPHGGLRPFTRGAAQIALRCDVPIVPVVITCDPPTLTKEEPWYRIPHRAIDFRIEIGRPVTIPPEVTNCEGYPLQVRALTKLLQAEYEQRLGIGQRAQGAEAAAS</sequence>
<keyword evidence="4" id="KW-1133">Transmembrane helix</keyword>
<organism evidence="6 7">
    <name type="scientific">Acanthopleuribacter pedis</name>
    <dbReference type="NCBI Taxonomy" id="442870"/>
    <lineage>
        <taxon>Bacteria</taxon>
        <taxon>Pseudomonadati</taxon>
        <taxon>Acidobacteriota</taxon>
        <taxon>Holophagae</taxon>
        <taxon>Acanthopleuribacterales</taxon>
        <taxon>Acanthopleuribacteraceae</taxon>
        <taxon>Acanthopleuribacter</taxon>
    </lineage>
</organism>
<dbReference type="EMBL" id="JAFREP010000007">
    <property type="protein sequence ID" value="MBO1318880.1"/>
    <property type="molecule type" value="Genomic_DNA"/>
</dbReference>
<feature type="domain" description="Phospholipid/glycerol acyltransferase" evidence="5">
    <location>
        <begin position="88"/>
        <end position="196"/>
    </location>
</feature>
<evidence type="ECO:0000313" key="7">
    <source>
        <dbReference type="Proteomes" id="UP000664417"/>
    </source>
</evidence>
<dbReference type="PANTHER" id="PTHR10434:SF66">
    <property type="entry name" value="PHOSPHOLIPID_GLYCEROL ACYLTRANSFERASE DOMAIN-CONTAINING PROTEIN"/>
    <property type="match status" value="1"/>
</dbReference>
<keyword evidence="4" id="KW-0472">Membrane</keyword>
<dbReference type="PANTHER" id="PTHR10434">
    <property type="entry name" value="1-ACYL-SN-GLYCEROL-3-PHOSPHATE ACYLTRANSFERASE"/>
    <property type="match status" value="1"/>
</dbReference>